<reference evidence="6 7" key="2">
    <citation type="submission" date="2018-11" db="EMBL/GenBank/DDBJ databases">
        <authorList>
            <consortium name="Pathogen Informatics"/>
        </authorList>
    </citation>
    <scope>NUCLEOTIDE SEQUENCE [LARGE SCALE GENOMIC DNA]</scope>
</reference>
<dbReference type="GO" id="GO:0071044">
    <property type="term" value="P:histone mRNA catabolic process"/>
    <property type="evidence" value="ECO:0007669"/>
    <property type="project" value="TreeGrafter"/>
</dbReference>
<evidence type="ECO:0000256" key="3">
    <source>
        <dbReference type="ARBA" id="ARBA00043957"/>
    </source>
</evidence>
<keyword evidence="7" id="KW-1185">Reference proteome</keyword>
<dbReference type="WBParaSite" id="SBAD_0000725601-mRNA-1">
    <property type="protein sequence ID" value="SBAD_0000725601-mRNA-1"/>
    <property type="gene ID" value="SBAD_0000725601"/>
</dbReference>
<dbReference type="GO" id="GO:0003727">
    <property type="term" value="F:single-stranded RNA binding"/>
    <property type="evidence" value="ECO:0007669"/>
    <property type="project" value="TreeGrafter"/>
</dbReference>
<dbReference type="PANTHER" id="PTHR12124">
    <property type="entry name" value="POLYMYOSITIS/SCLERODERMA AUTOANTIGEN-RELATED"/>
    <property type="match status" value="1"/>
</dbReference>
<dbReference type="InterPro" id="IPR002121">
    <property type="entry name" value="HRDC_dom"/>
</dbReference>
<feature type="region of interest" description="Disordered" evidence="4">
    <location>
        <begin position="212"/>
        <end position="266"/>
    </location>
</feature>
<dbReference type="GO" id="GO:0071035">
    <property type="term" value="P:nuclear polyadenylation-dependent rRNA catabolic process"/>
    <property type="evidence" value="ECO:0007669"/>
    <property type="project" value="TreeGrafter"/>
</dbReference>
<comment type="similarity">
    <text evidence="3">Belongs to the exosome component 10/RRP6 family.</text>
</comment>
<evidence type="ECO:0000313" key="6">
    <source>
        <dbReference type="EMBL" id="VDP11422.1"/>
    </source>
</evidence>
<dbReference type="GO" id="GO:0005730">
    <property type="term" value="C:nucleolus"/>
    <property type="evidence" value="ECO:0007669"/>
    <property type="project" value="TreeGrafter"/>
</dbReference>
<dbReference type="InterPro" id="IPR044876">
    <property type="entry name" value="HRDC_dom_sf"/>
</dbReference>
<keyword evidence="2" id="KW-0539">Nucleus</keyword>
<evidence type="ECO:0000256" key="2">
    <source>
        <dbReference type="ARBA" id="ARBA00023242"/>
    </source>
</evidence>
<accession>A0A183ITP4</accession>
<evidence type="ECO:0000313" key="8">
    <source>
        <dbReference type="WBParaSite" id="SBAD_0000725601-mRNA-1"/>
    </source>
</evidence>
<dbReference type="GO" id="GO:0071039">
    <property type="term" value="P:nuclear polyadenylation-dependent CUT catabolic process"/>
    <property type="evidence" value="ECO:0007669"/>
    <property type="project" value="TreeGrafter"/>
</dbReference>
<dbReference type="AlphaFoldDB" id="A0A183ITP4"/>
<dbReference type="Proteomes" id="UP000270296">
    <property type="component" value="Unassembled WGS sequence"/>
</dbReference>
<sequence>MQEYHKPVLAPNEHVKLCEKAKRNLNSRQLYALKQLCAWRNRVARVQDESLGYVLPNHMMMQIADILPREVQGILACCNPVPPLVKQELNELHRIIMNARDMPLAKLKAETGEMDIATFARRTQVELKRPHDFSHNSEEDEIVSLTQRKQYRMVLNRLRNEQKSVLSRSVSAIVRILQKKVIDSAPDVRRVIAKVTEGWTLPFDAYKRAVETAEESPSTEASKKYTETPSSAPSNKQEDISKGQNKAMKPSCSASASDVGSATKCKRERTIEEDLLSAPLEKQKKRFPKPWVSFEPFDYSAVSPDMFSKRK</sequence>
<dbReference type="GO" id="GO:0000467">
    <property type="term" value="P:exonucleolytic trimming to generate mature 3'-end of 5.8S rRNA from tricistronic rRNA transcript (SSU-rRNA, 5.8S rRNA, LSU-rRNA)"/>
    <property type="evidence" value="ECO:0007669"/>
    <property type="project" value="InterPro"/>
</dbReference>
<reference evidence="8" key="1">
    <citation type="submission" date="2016-06" db="UniProtKB">
        <authorList>
            <consortium name="WormBaseParasite"/>
        </authorList>
    </citation>
    <scope>IDENTIFICATION</scope>
</reference>
<evidence type="ECO:0000313" key="7">
    <source>
        <dbReference type="Proteomes" id="UP000270296"/>
    </source>
</evidence>
<dbReference type="GO" id="GO:0071038">
    <property type="term" value="P:TRAMP-dependent tRNA surveillance pathway"/>
    <property type="evidence" value="ECO:0007669"/>
    <property type="project" value="TreeGrafter"/>
</dbReference>
<dbReference type="PANTHER" id="PTHR12124:SF47">
    <property type="entry name" value="EXOSOME COMPONENT 10"/>
    <property type="match status" value="1"/>
</dbReference>
<dbReference type="Gene3D" id="1.10.150.80">
    <property type="entry name" value="HRDC domain"/>
    <property type="match status" value="1"/>
</dbReference>
<dbReference type="SUPFAM" id="SSF47819">
    <property type="entry name" value="HRDC-like"/>
    <property type="match status" value="1"/>
</dbReference>
<dbReference type="OrthoDB" id="2250022at2759"/>
<dbReference type="Pfam" id="PF00570">
    <property type="entry name" value="HRDC"/>
    <property type="match status" value="1"/>
</dbReference>
<dbReference type="GO" id="GO:0071036">
    <property type="term" value="P:nuclear polyadenylation-dependent snoRNA catabolic process"/>
    <property type="evidence" value="ECO:0007669"/>
    <property type="project" value="TreeGrafter"/>
</dbReference>
<feature type="domain" description="HRDC" evidence="5">
    <location>
        <begin position="26"/>
        <end position="106"/>
    </location>
</feature>
<dbReference type="GO" id="GO:0071051">
    <property type="term" value="P:poly(A)-dependent snoRNA 3'-end processing"/>
    <property type="evidence" value="ECO:0007669"/>
    <property type="project" value="TreeGrafter"/>
</dbReference>
<name>A0A183ITP4_9BILA</name>
<dbReference type="InterPro" id="IPR010997">
    <property type="entry name" value="HRDC-like_sf"/>
</dbReference>
<dbReference type="FunFam" id="1.10.150.80:FF:000001">
    <property type="entry name" value="Putative exosome component 10"/>
    <property type="match status" value="1"/>
</dbReference>
<evidence type="ECO:0000256" key="1">
    <source>
        <dbReference type="ARBA" id="ARBA00004123"/>
    </source>
</evidence>
<evidence type="ECO:0000259" key="5">
    <source>
        <dbReference type="PROSITE" id="PS50967"/>
    </source>
</evidence>
<dbReference type="GO" id="GO:0071037">
    <property type="term" value="P:nuclear polyadenylation-dependent snRNA catabolic process"/>
    <property type="evidence" value="ECO:0007669"/>
    <property type="project" value="TreeGrafter"/>
</dbReference>
<organism evidence="8">
    <name type="scientific">Soboliphyme baturini</name>
    <dbReference type="NCBI Taxonomy" id="241478"/>
    <lineage>
        <taxon>Eukaryota</taxon>
        <taxon>Metazoa</taxon>
        <taxon>Ecdysozoa</taxon>
        <taxon>Nematoda</taxon>
        <taxon>Enoplea</taxon>
        <taxon>Dorylaimia</taxon>
        <taxon>Dioctophymatida</taxon>
        <taxon>Dioctophymatoidea</taxon>
        <taxon>Soboliphymatidae</taxon>
        <taxon>Soboliphyme</taxon>
    </lineage>
</organism>
<proteinExistence type="inferred from homology"/>
<dbReference type="GO" id="GO:0000175">
    <property type="term" value="F:3'-5'-RNA exonuclease activity"/>
    <property type="evidence" value="ECO:0007669"/>
    <property type="project" value="InterPro"/>
</dbReference>
<comment type="subcellular location">
    <subcellularLocation>
        <location evidence="1">Nucleus</location>
    </subcellularLocation>
</comment>
<protein>
    <submittedName>
        <fullName evidence="8">HRDC domain-containing protein</fullName>
    </submittedName>
</protein>
<dbReference type="SMART" id="SM00341">
    <property type="entry name" value="HRDC"/>
    <property type="match status" value="1"/>
</dbReference>
<dbReference type="EMBL" id="UZAM01010223">
    <property type="protein sequence ID" value="VDP11422.1"/>
    <property type="molecule type" value="Genomic_DNA"/>
</dbReference>
<gene>
    <name evidence="6" type="ORF">SBAD_LOCUS6991</name>
</gene>
<dbReference type="InterPro" id="IPR045092">
    <property type="entry name" value="Rrp6-like"/>
</dbReference>
<dbReference type="GO" id="GO:0000176">
    <property type="term" value="C:nuclear exosome (RNase complex)"/>
    <property type="evidence" value="ECO:0007669"/>
    <property type="project" value="TreeGrafter"/>
</dbReference>
<evidence type="ECO:0000256" key="4">
    <source>
        <dbReference type="SAM" id="MobiDB-lite"/>
    </source>
</evidence>
<dbReference type="GO" id="GO:0071040">
    <property type="term" value="P:nuclear polyadenylation-dependent antisense transcript catabolic process"/>
    <property type="evidence" value="ECO:0007669"/>
    <property type="project" value="TreeGrafter"/>
</dbReference>
<dbReference type="GO" id="GO:0000166">
    <property type="term" value="F:nucleotide binding"/>
    <property type="evidence" value="ECO:0007669"/>
    <property type="project" value="InterPro"/>
</dbReference>
<dbReference type="PROSITE" id="PS50967">
    <property type="entry name" value="HRDC"/>
    <property type="match status" value="1"/>
</dbReference>